<name>A0ABQ2R327_9ACTN</name>
<protein>
    <submittedName>
        <fullName evidence="3">Two-component system response regulator</fullName>
    </submittedName>
</protein>
<comment type="caution">
    <text evidence="3">The sequence shown here is derived from an EMBL/GenBank/DDBJ whole genome shotgun (WGS) entry which is preliminary data.</text>
</comment>
<organism evidence="3 4">
    <name type="scientific">Streptosporangium pseudovulgare</name>
    <dbReference type="NCBI Taxonomy" id="35765"/>
    <lineage>
        <taxon>Bacteria</taxon>
        <taxon>Bacillati</taxon>
        <taxon>Actinomycetota</taxon>
        <taxon>Actinomycetes</taxon>
        <taxon>Streptosporangiales</taxon>
        <taxon>Streptosporangiaceae</taxon>
        <taxon>Streptosporangium</taxon>
    </lineage>
</organism>
<dbReference type="SUPFAM" id="SSF52172">
    <property type="entry name" value="CheY-like"/>
    <property type="match status" value="1"/>
</dbReference>
<dbReference type="CDD" id="cd17557">
    <property type="entry name" value="REC_Rcp-like"/>
    <property type="match status" value="1"/>
</dbReference>
<dbReference type="SMART" id="SM00448">
    <property type="entry name" value="REC"/>
    <property type="match status" value="1"/>
</dbReference>
<dbReference type="InterPro" id="IPR052893">
    <property type="entry name" value="TCS_response_regulator"/>
</dbReference>
<keyword evidence="4" id="KW-1185">Reference proteome</keyword>
<evidence type="ECO:0000313" key="3">
    <source>
        <dbReference type="EMBL" id="GGQ06588.1"/>
    </source>
</evidence>
<dbReference type="Gene3D" id="3.40.50.2300">
    <property type="match status" value="1"/>
</dbReference>
<evidence type="ECO:0000259" key="2">
    <source>
        <dbReference type="PROSITE" id="PS50110"/>
    </source>
</evidence>
<dbReference type="PANTHER" id="PTHR44520">
    <property type="entry name" value="RESPONSE REGULATOR RCP1-RELATED"/>
    <property type="match status" value="1"/>
</dbReference>
<gene>
    <name evidence="3" type="ORF">GCM10010140_40950</name>
</gene>
<dbReference type="EMBL" id="BMQJ01000010">
    <property type="protein sequence ID" value="GGQ06588.1"/>
    <property type="molecule type" value="Genomic_DNA"/>
</dbReference>
<dbReference type="PANTHER" id="PTHR44520:SF2">
    <property type="entry name" value="RESPONSE REGULATOR RCP1"/>
    <property type="match status" value="1"/>
</dbReference>
<feature type="modified residue" description="4-aspartylphosphate" evidence="1">
    <location>
        <position position="69"/>
    </location>
</feature>
<dbReference type="InterPro" id="IPR001789">
    <property type="entry name" value="Sig_transdc_resp-reg_receiver"/>
</dbReference>
<feature type="domain" description="Response regulatory" evidence="2">
    <location>
        <begin position="9"/>
        <end position="136"/>
    </location>
</feature>
<dbReference type="Pfam" id="PF00072">
    <property type="entry name" value="Response_reg"/>
    <property type="match status" value="1"/>
</dbReference>
<accession>A0ABQ2R327</accession>
<keyword evidence="1" id="KW-0597">Phosphoprotein</keyword>
<dbReference type="Proteomes" id="UP000611554">
    <property type="component" value="Unassembled WGS sequence"/>
</dbReference>
<sequence length="151" mass="16236">MSQAQQPLMLLVIEDDPGDQMLIAEAFADQATDPAPQLVVVSDGQQALDVLYQRGAHEGAARPDLVLLDLNLPLIDGRAVLQHIKADEHLRSIPVVVFTTSTLAEDITSTYLLHANAYVAKPLDFADFTAAVQSISAFFTRTARLPGLSAA</sequence>
<dbReference type="InterPro" id="IPR011006">
    <property type="entry name" value="CheY-like_superfamily"/>
</dbReference>
<reference evidence="4" key="1">
    <citation type="journal article" date="2019" name="Int. J. Syst. Evol. Microbiol.">
        <title>The Global Catalogue of Microorganisms (GCM) 10K type strain sequencing project: providing services to taxonomists for standard genome sequencing and annotation.</title>
        <authorList>
            <consortium name="The Broad Institute Genomics Platform"/>
            <consortium name="The Broad Institute Genome Sequencing Center for Infectious Disease"/>
            <person name="Wu L."/>
            <person name="Ma J."/>
        </authorList>
    </citation>
    <scope>NUCLEOTIDE SEQUENCE [LARGE SCALE GENOMIC DNA]</scope>
    <source>
        <strain evidence="4">JCM 3115</strain>
    </source>
</reference>
<dbReference type="RefSeq" id="WP_189248072.1">
    <property type="nucleotide sequence ID" value="NZ_BMQJ01000010.1"/>
</dbReference>
<evidence type="ECO:0000256" key="1">
    <source>
        <dbReference type="PROSITE-ProRule" id="PRU00169"/>
    </source>
</evidence>
<proteinExistence type="predicted"/>
<dbReference type="PROSITE" id="PS50110">
    <property type="entry name" value="RESPONSE_REGULATORY"/>
    <property type="match status" value="1"/>
</dbReference>
<evidence type="ECO:0000313" key="4">
    <source>
        <dbReference type="Proteomes" id="UP000611554"/>
    </source>
</evidence>